<dbReference type="EMBL" id="CP003222">
    <property type="protein sequence ID" value="AEW85554.2"/>
    <property type="molecule type" value="Genomic_DNA"/>
</dbReference>
<dbReference type="eggNOG" id="ENOG5033Q57">
    <property type="taxonomic scope" value="Bacteria"/>
</dbReference>
<organism evidence="2 3">
    <name type="scientific">Flavobacterium columnare (strain ATCC 49512 / CIP 103533 / TG 44/87)</name>
    <dbReference type="NCBI Taxonomy" id="1041826"/>
    <lineage>
        <taxon>Bacteria</taxon>
        <taxon>Pseudomonadati</taxon>
        <taxon>Bacteroidota</taxon>
        <taxon>Flavobacteriia</taxon>
        <taxon>Flavobacteriales</taxon>
        <taxon>Flavobacteriaceae</taxon>
        <taxon>Flavobacterium</taxon>
    </lineage>
</organism>
<gene>
    <name evidence="2" type="ordered locus">FCOL_03570</name>
</gene>
<keyword evidence="3" id="KW-1185">Reference proteome</keyword>
<sequence>MACLKSQFISVYSKYKWIFIEFSYFLKKTMKKTISLTIFLFFNKFYSQHTEPFTYGLKIGAVHSSVSNLPEMIVGRDNSLTHFSLDSKGSYGVEGGFFVNAKLPNTRVALQGEILYRNTGDKLTFNNALGKNYTLSFDYSFITIGAIYKIYPYKGFNAGTGVFYSKNINPSNINYTSNEYEGRYDTTKRQFYRDALLGSDDFSLSFSLGYELPYDLHIEGRYYLGLGDIIKNKTASFQFIENYNRSSIIGLSIGYSLHNW</sequence>
<evidence type="ECO:0000313" key="2">
    <source>
        <dbReference type="EMBL" id="AEW85554.2"/>
    </source>
</evidence>
<protein>
    <recommendedName>
        <fullName evidence="1">Outer membrane protein beta-barrel domain-containing protein</fullName>
    </recommendedName>
</protein>
<dbReference type="InterPro" id="IPR025665">
    <property type="entry name" value="Beta-barrel_OMP_2"/>
</dbReference>
<proteinExistence type="predicted"/>
<dbReference type="Proteomes" id="UP000005638">
    <property type="component" value="Chromosome"/>
</dbReference>
<evidence type="ECO:0000259" key="1">
    <source>
        <dbReference type="Pfam" id="PF13568"/>
    </source>
</evidence>
<dbReference type="AlphaFoldDB" id="G8X5V1"/>
<reference evidence="2 3" key="1">
    <citation type="journal article" date="2012" name="J. Bacteriol.">
        <title>Genome Sequence of the Fish Pathogen Flavobacterium columnare ATCC 49512.</title>
        <authorList>
            <person name="Tekedar H.C."/>
            <person name="Karsi A."/>
            <person name="Gillaspy A.F."/>
            <person name="Dyer D.W."/>
            <person name="Benton N.R."/>
            <person name="Zaitshik J."/>
            <person name="Vamenta S."/>
            <person name="Banes M.M."/>
            <person name="Gulsoy N."/>
            <person name="Aboko-Cole M."/>
            <person name="Waldbieser G.C."/>
            <person name="Lawrence M.L."/>
        </authorList>
    </citation>
    <scope>NUCLEOTIDE SEQUENCE [LARGE SCALE GENOMIC DNA]</scope>
    <source>
        <strain evidence="3">ATCC 49512 / CIP 103533 / TG 44/87</strain>
    </source>
</reference>
<dbReference type="KEGG" id="fco:FCOL_03570"/>
<feature type="domain" description="Outer membrane protein beta-barrel" evidence="1">
    <location>
        <begin position="50"/>
        <end position="230"/>
    </location>
</feature>
<name>G8X5V1_FLACA</name>
<accession>G8X5V1</accession>
<dbReference type="HOGENOM" id="CLU_1199037_0_0_10"/>
<dbReference type="Pfam" id="PF13568">
    <property type="entry name" value="OMP_b-brl_2"/>
    <property type="match status" value="1"/>
</dbReference>
<dbReference type="STRING" id="1041826.FCOL_03570"/>
<evidence type="ECO:0000313" key="3">
    <source>
        <dbReference type="Proteomes" id="UP000005638"/>
    </source>
</evidence>